<organism evidence="1 2">
    <name type="scientific">Lithocarpus litseifolius</name>
    <dbReference type="NCBI Taxonomy" id="425828"/>
    <lineage>
        <taxon>Eukaryota</taxon>
        <taxon>Viridiplantae</taxon>
        <taxon>Streptophyta</taxon>
        <taxon>Embryophyta</taxon>
        <taxon>Tracheophyta</taxon>
        <taxon>Spermatophyta</taxon>
        <taxon>Magnoliopsida</taxon>
        <taxon>eudicotyledons</taxon>
        <taxon>Gunneridae</taxon>
        <taxon>Pentapetalae</taxon>
        <taxon>rosids</taxon>
        <taxon>fabids</taxon>
        <taxon>Fagales</taxon>
        <taxon>Fagaceae</taxon>
        <taxon>Lithocarpus</taxon>
    </lineage>
</organism>
<name>A0AAW2C6L5_9ROSI</name>
<protein>
    <submittedName>
        <fullName evidence="1">Uncharacterized protein</fullName>
    </submittedName>
</protein>
<gene>
    <name evidence="1" type="ORF">SO802_022735</name>
</gene>
<dbReference type="AlphaFoldDB" id="A0AAW2C6L5"/>
<evidence type="ECO:0000313" key="1">
    <source>
        <dbReference type="EMBL" id="KAK9993032.1"/>
    </source>
</evidence>
<reference evidence="1 2" key="1">
    <citation type="submission" date="2024-01" db="EMBL/GenBank/DDBJ databases">
        <title>A telomere-to-telomere, gap-free genome of sweet tea (Lithocarpus litseifolius).</title>
        <authorList>
            <person name="Zhou J."/>
        </authorList>
    </citation>
    <scope>NUCLEOTIDE SEQUENCE [LARGE SCALE GENOMIC DNA]</scope>
    <source>
        <strain evidence="1">Zhou-2022a</strain>
        <tissue evidence="1">Leaf</tissue>
    </source>
</reference>
<evidence type="ECO:0000313" key="2">
    <source>
        <dbReference type="Proteomes" id="UP001459277"/>
    </source>
</evidence>
<keyword evidence="2" id="KW-1185">Reference proteome</keyword>
<dbReference type="Proteomes" id="UP001459277">
    <property type="component" value="Unassembled WGS sequence"/>
</dbReference>
<sequence>MSDEAISDLDERRGDLAISDLMSDDEATRRRAALGVGYLAWMSLNKRLMLCDLFVFRLDMGLVAKR</sequence>
<comment type="caution">
    <text evidence="1">The sequence shown here is derived from an EMBL/GenBank/DDBJ whole genome shotgun (WGS) entry which is preliminary data.</text>
</comment>
<dbReference type="EMBL" id="JAZDWU010000008">
    <property type="protein sequence ID" value="KAK9993032.1"/>
    <property type="molecule type" value="Genomic_DNA"/>
</dbReference>
<proteinExistence type="predicted"/>
<accession>A0AAW2C6L5</accession>